<dbReference type="AlphaFoldDB" id="A0A4C1TLD5"/>
<organism evidence="1 2">
    <name type="scientific">Eumeta variegata</name>
    <name type="common">Bagworm moth</name>
    <name type="synonym">Eumeta japonica</name>
    <dbReference type="NCBI Taxonomy" id="151549"/>
    <lineage>
        <taxon>Eukaryota</taxon>
        <taxon>Metazoa</taxon>
        <taxon>Ecdysozoa</taxon>
        <taxon>Arthropoda</taxon>
        <taxon>Hexapoda</taxon>
        <taxon>Insecta</taxon>
        <taxon>Pterygota</taxon>
        <taxon>Neoptera</taxon>
        <taxon>Endopterygota</taxon>
        <taxon>Lepidoptera</taxon>
        <taxon>Glossata</taxon>
        <taxon>Ditrysia</taxon>
        <taxon>Tineoidea</taxon>
        <taxon>Psychidae</taxon>
        <taxon>Oiketicinae</taxon>
        <taxon>Eumeta</taxon>
    </lineage>
</organism>
<dbReference type="Proteomes" id="UP000299102">
    <property type="component" value="Unassembled WGS sequence"/>
</dbReference>
<accession>A0A4C1TLD5</accession>
<name>A0A4C1TLD5_EUMVA</name>
<evidence type="ECO:0000313" key="2">
    <source>
        <dbReference type="Proteomes" id="UP000299102"/>
    </source>
</evidence>
<comment type="caution">
    <text evidence="1">The sequence shown here is derived from an EMBL/GenBank/DDBJ whole genome shotgun (WGS) entry which is preliminary data.</text>
</comment>
<keyword evidence="2" id="KW-1185">Reference proteome</keyword>
<protein>
    <submittedName>
        <fullName evidence="1">Uncharacterized protein</fullName>
    </submittedName>
</protein>
<evidence type="ECO:0000313" key="1">
    <source>
        <dbReference type="EMBL" id="GBP14257.1"/>
    </source>
</evidence>
<reference evidence="1 2" key="1">
    <citation type="journal article" date="2019" name="Commun. Biol.">
        <title>The bagworm genome reveals a unique fibroin gene that provides high tensile strength.</title>
        <authorList>
            <person name="Kono N."/>
            <person name="Nakamura H."/>
            <person name="Ohtoshi R."/>
            <person name="Tomita M."/>
            <person name="Numata K."/>
            <person name="Arakawa K."/>
        </authorList>
    </citation>
    <scope>NUCLEOTIDE SEQUENCE [LARGE SCALE GENOMIC DNA]</scope>
</reference>
<proteinExistence type="predicted"/>
<gene>
    <name evidence="1" type="ORF">EVAR_7678_1</name>
</gene>
<sequence length="100" mass="11142">MQSLQVDRPDVEQNIDVLFKSDVRAEWETELRARIGTELKTRLGSEANIEPGLEPIARPVSKSRTAPEPELKARATLSLTAASLHIKDKGTHSISKREKP</sequence>
<dbReference type="EMBL" id="BGZK01000062">
    <property type="protein sequence ID" value="GBP14257.1"/>
    <property type="molecule type" value="Genomic_DNA"/>
</dbReference>